<gene>
    <name evidence="12" type="ORF">ACN38_g11078</name>
</gene>
<organism evidence="12 13">
    <name type="scientific">Penicillium nordicum</name>
    <dbReference type="NCBI Taxonomy" id="229535"/>
    <lineage>
        <taxon>Eukaryota</taxon>
        <taxon>Fungi</taxon>
        <taxon>Dikarya</taxon>
        <taxon>Ascomycota</taxon>
        <taxon>Pezizomycotina</taxon>
        <taxon>Eurotiomycetes</taxon>
        <taxon>Eurotiomycetidae</taxon>
        <taxon>Eurotiales</taxon>
        <taxon>Aspergillaceae</taxon>
        <taxon>Penicillium</taxon>
    </lineage>
</organism>
<dbReference type="InterPro" id="IPR011009">
    <property type="entry name" value="Kinase-like_dom_sf"/>
</dbReference>
<dbReference type="InterPro" id="IPR000719">
    <property type="entry name" value="Prot_kinase_dom"/>
</dbReference>
<feature type="compositionally biased region" description="Polar residues" evidence="10">
    <location>
        <begin position="48"/>
        <end position="58"/>
    </location>
</feature>
<evidence type="ECO:0000256" key="4">
    <source>
        <dbReference type="ARBA" id="ARBA00022741"/>
    </source>
</evidence>
<dbReference type="PANTHER" id="PTHR47634:SF9">
    <property type="entry name" value="PROTEIN KINASE DOMAIN-CONTAINING PROTEIN-RELATED"/>
    <property type="match status" value="1"/>
</dbReference>
<dbReference type="EMBL" id="LHQQ01000271">
    <property type="protein sequence ID" value="KOS38113.1"/>
    <property type="molecule type" value="Genomic_DNA"/>
</dbReference>
<evidence type="ECO:0000256" key="7">
    <source>
        <dbReference type="ARBA" id="ARBA00047899"/>
    </source>
</evidence>
<reference evidence="12 13" key="1">
    <citation type="submission" date="2015-08" db="EMBL/GenBank/DDBJ databases">
        <title>Genome sequencing of Penicillium nordicum.</title>
        <authorList>
            <person name="Nguyen H.D."/>
            <person name="Seifert K.A."/>
        </authorList>
    </citation>
    <scope>NUCLEOTIDE SEQUENCE [LARGE SCALE GENOMIC DNA]</scope>
    <source>
        <strain evidence="12 13">DAOMC 185683</strain>
    </source>
</reference>
<dbReference type="Gene3D" id="3.30.200.20">
    <property type="entry name" value="Phosphorylase Kinase, domain 1"/>
    <property type="match status" value="1"/>
</dbReference>
<dbReference type="GO" id="GO:0000245">
    <property type="term" value="P:spliceosomal complex assembly"/>
    <property type="evidence" value="ECO:0007669"/>
    <property type="project" value="TreeGrafter"/>
</dbReference>
<sequence length="490" mass="55439">MFARTCVNARRSLEQVCGIVLNQVHVRKASSMSTFSPLNEDKTCGDTDGTSESRSSSIRPGKTQYRLIEYVEDLDRYRPGGYYPLKIGDDLDDGRYRLVDKLGYGGYSTIWLARDLQMARYVAVKVITADASIDAPEASLLCSLAKSPSRPGSETIPPLIDQFWAVGPNGKHRCIVTLPARMSLFDAKEASTFGLFRPKVAQSIVAQLIRGVAFFHSEHIVHGDLHLGNILIQFPKAIDHFTTSELYERFGEPESEAVILVDGKPLPNGVPANVYVPGWFGARSDEIALGEEKIILSDFGESFNPHGILRFSSKTLPLLQPPEARFSEEPLSFASDIWSLACTIWEIFGQRPLFEAFYPTPDRVTAEQVEVIGILPPEWWKNWSRRLEWFNEEGELDLKPDASRGHDSMRRTWDKRFGYCIQEPRAEADLETVTEKERRAFEAMLRSMLVFWPNERATAQQILHSEWMKGWGQPALAESWSTVNSVMKRK</sequence>
<keyword evidence="13" id="KW-1185">Reference proteome</keyword>
<dbReference type="STRING" id="229535.A0A0M9WB26"/>
<evidence type="ECO:0000256" key="5">
    <source>
        <dbReference type="ARBA" id="ARBA00022777"/>
    </source>
</evidence>
<dbReference type="SMART" id="SM00220">
    <property type="entry name" value="S_TKc"/>
    <property type="match status" value="1"/>
</dbReference>
<dbReference type="Pfam" id="PF00069">
    <property type="entry name" value="Pkinase"/>
    <property type="match status" value="1"/>
</dbReference>
<name>A0A0M9WB26_9EURO</name>
<dbReference type="OrthoDB" id="5979581at2759"/>
<dbReference type="SUPFAM" id="SSF56112">
    <property type="entry name" value="Protein kinase-like (PK-like)"/>
    <property type="match status" value="1"/>
</dbReference>
<dbReference type="Gene3D" id="1.10.510.10">
    <property type="entry name" value="Transferase(Phosphotransferase) domain 1"/>
    <property type="match status" value="1"/>
</dbReference>
<evidence type="ECO:0000256" key="10">
    <source>
        <dbReference type="SAM" id="MobiDB-lite"/>
    </source>
</evidence>
<comment type="caution">
    <text evidence="12">The sequence shown here is derived from an EMBL/GenBank/DDBJ whole genome shotgun (WGS) entry which is preliminary data.</text>
</comment>
<feature type="binding site" evidence="9">
    <location>
        <position position="125"/>
    </location>
    <ligand>
        <name>ATP</name>
        <dbReference type="ChEBI" id="CHEBI:30616"/>
    </ligand>
</feature>
<proteinExistence type="predicted"/>
<evidence type="ECO:0000256" key="3">
    <source>
        <dbReference type="ARBA" id="ARBA00022679"/>
    </source>
</evidence>
<comment type="catalytic activity">
    <reaction evidence="8">
        <text>L-seryl-[protein] + ATP = O-phospho-L-seryl-[protein] + ADP + H(+)</text>
        <dbReference type="Rhea" id="RHEA:17989"/>
        <dbReference type="Rhea" id="RHEA-COMP:9863"/>
        <dbReference type="Rhea" id="RHEA-COMP:11604"/>
        <dbReference type="ChEBI" id="CHEBI:15378"/>
        <dbReference type="ChEBI" id="CHEBI:29999"/>
        <dbReference type="ChEBI" id="CHEBI:30616"/>
        <dbReference type="ChEBI" id="CHEBI:83421"/>
        <dbReference type="ChEBI" id="CHEBI:456216"/>
        <dbReference type="EC" id="2.7.11.1"/>
    </reaction>
</comment>
<comment type="catalytic activity">
    <reaction evidence="7">
        <text>L-threonyl-[protein] + ATP = O-phospho-L-threonyl-[protein] + ADP + H(+)</text>
        <dbReference type="Rhea" id="RHEA:46608"/>
        <dbReference type="Rhea" id="RHEA-COMP:11060"/>
        <dbReference type="Rhea" id="RHEA-COMP:11605"/>
        <dbReference type="ChEBI" id="CHEBI:15378"/>
        <dbReference type="ChEBI" id="CHEBI:30013"/>
        <dbReference type="ChEBI" id="CHEBI:30616"/>
        <dbReference type="ChEBI" id="CHEBI:61977"/>
        <dbReference type="ChEBI" id="CHEBI:456216"/>
        <dbReference type="EC" id="2.7.11.1"/>
    </reaction>
</comment>
<dbReference type="GO" id="GO:0005524">
    <property type="term" value="F:ATP binding"/>
    <property type="evidence" value="ECO:0007669"/>
    <property type="project" value="UniProtKB-UniRule"/>
</dbReference>
<keyword evidence="3" id="KW-0808">Transferase</keyword>
<evidence type="ECO:0000256" key="1">
    <source>
        <dbReference type="ARBA" id="ARBA00012513"/>
    </source>
</evidence>
<dbReference type="AlphaFoldDB" id="A0A0M9WB26"/>
<dbReference type="InterPro" id="IPR051334">
    <property type="entry name" value="SRPK"/>
</dbReference>
<dbReference type="GO" id="GO:0050684">
    <property type="term" value="P:regulation of mRNA processing"/>
    <property type="evidence" value="ECO:0007669"/>
    <property type="project" value="TreeGrafter"/>
</dbReference>
<dbReference type="InterPro" id="IPR017441">
    <property type="entry name" value="Protein_kinase_ATP_BS"/>
</dbReference>
<accession>A0A0M9WB26</accession>
<evidence type="ECO:0000256" key="8">
    <source>
        <dbReference type="ARBA" id="ARBA00048679"/>
    </source>
</evidence>
<evidence type="ECO:0000256" key="9">
    <source>
        <dbReference type="PROSITE-ProRule" id="PRU10141"/>
    </source>
</evidence>
<keyword evidence="5" id="KW-0418">Kinase</keyword>
<evidence type="ECO:0000313" key="13">
    <source>
        <dbReference type="Proteomes" id="UP000037696"/>
    </source>
</evidence>
<evidence type="ECO:0000313" key="12">
    <source>
        <dbReference type="EMBL" id="KOS38113.1"/>
    </source>
</evidence>
<evidence type="ECO:0000256" key="2">
    <source>
        <dbReference type="ARBA" id="ARBA00022527"/>
    </source>
</evidence>
<dbReference type="Proteomes" id="UP000037696">
    <property type="component" value="Unassembled WGS sequence"/>
</dbReference>
<keyword evidence="2" id="KW-0723">Serine/threonine-protein kinase</keyword>
<feature type="domain" description="Protein kinase" evidence="11">
    <location>
        <begin position="96"/>
        <end position="468"/>
    </location>
</feature>
<protein>
    <recommendedName>
        <fullName evidence="1">non-specific serine/threonine protein kinase</fullName>
        <ecNumber evidence="1">2.7.11.1</ecNumber>
    </recommendedName>
</protein>
<keyword evidence="4 9" id="KW-0547">Nucleotide-binding</keyword>
<dbReference type="PANTHER" id="PTHR47634">
    <property type="entry name" value="PROTEIN KINASE DOMAIN-CONTAINING PROTEIN-RELATED"/>
    <property type="match status" value="1"/>
</dbReference>
<feature type="region of interest" description="Disordered" evidence="10">
    <location>
        <begin position="35"/>
        <end position="60"/>
    </location>
</feature>
<dbReference type="PROSITE" id="PS50011">
    <property type="entry name" value="PROTEIN_KINASE_DOM"/>
    <property type="match status" value="1"/>
</dbReference>
<keyword evidence="6 9" id="KW-0067">ATP-binding</keyword>
<dbReference type="EC" id="2.7.11.1" evidence="1"/>
<evidence type="ECO:0000259" key="11">
    <source>
        <dbReference type="PROSITE" id="PS50011"/>
    </source>
</evidence>
<dbReference type="PROSITE" id="PS00107">
    <property type="entry name" value="PROTEIN_KINASE_ATP"/>
    <property type="match status" value="1"/>
</dbReference>
<dbReference type="GO" id="GO:0004674">
    <property type="term" value="F:protein serine/threonine kinase activity"/>
    <property type="evidence" value="ECO:0007669"/>
    <property type="project" value="UniProtKB-KW"/>
</dbReference>
<evidence type="ECO:0000256" key="6">
    <source>
        <dbReference type="ARBA" id="ARBA00022840"/>
    </source>
</evidence>